<gene>
    <name evidence="2" type="ordered locus">BN6_66860</name>
</gene>
<dbReference type="Proteomes" id="UP000006281">
    <property type="component" value="Chromosome"/>
</dbReference>
<name>K0KBA5_SACES</name>
<proteinExistence type="predicted"/>
<dbReference type="PATRIC" id="fig|1179773.3.peg.6741"/>
<evidence type="ECO:0000313" key="3">
    <source>
        <dbReference type="Proteomes" id="UP000006281"/>
    </source>
</evidence>
<dbReference type="Pfam" id="PF04167">
    <property type="entry name" value="DUF402"/>
    <property type="match status" value="1"/>
</dbReference>
<dbReference type="EMBL" id="HE804045">
    <property type="protein sequence ID" value="CCH33923.1"/>
    <property type="molecule type" value="Genomic_DNA"/>
</dbReference>
<reference evidence="2 3" key="1">
    <citation type="journal article" date="2012" name="BMC Genomics">
        <title>Complete genome sequence of Saccharothrix espanaensis DSM 44229T and comparison to the other completely sequenced Pseudonocardiaceae.</title>
        <authorList>
            <person name="Strobel T."/>
            <person name="Al-Dilaimi A."/>
            <person name="Blom J."/>
            <person name="Gessner A."/>
            <person name="Kalinowski J."/>
            <person name="Luzhetska M."/>
            <person name="Puhler A."/>
            <person name="Szczepanowski R."/>
            <person name="Bechthold A."/>
            <person name="Ruckert C."/>
        </authorList>
    </citation>
    <scope>NUCLEOTIDE SEQUENCE [LARGE SCALE GENOMIC DNA]</scope>
    <source>
        <strain evidence="3">ATCC 51144 / DSM 44229 / JCM 9112 / NBRC 15066 / NRRL 15764</strain>
    </source>
</reference>
<dbReference type="AlphaFoldDB" id="K0KBA5"/>
<dbReference type="STRING" id="1179773.BN6_66860"/>
<dbReference type="eggNOG" id="COG2306">
    <property type="taxonomic scope" value="Bacteria"/>
</dbReference>
<sequence length="233" mass="25715">MARVPGRRHDVASPVVQTVRLAGQPPSELVHRKETNTPTDRDVTNRPAVLPAAHLRLPSGRVGAVITPQLVDVVDTVSAVRSYSSGMSRHLTTCRVESWGLRLECPTPEDPFSDSEVTWLMPDLGLRLTHNRPRSRHARSGPSVLTAVRVLRDGRSWRTTDLLLGLAVPGGTTARIVRSEEFAAAVAGRVLNPDDADQALRTVHRTLEEVSLHRHDLGVWLTHRGIYDVWPSL</sequence>
<dbReference type="SUPFAM" id="SSF159234">
    <property type="entry name" value="FomD-like"/>
    <property type="match status" value="1"/>
</dbReference>
<keyword evidence="3" id="KW-1185">Reference proteome</keyword>
<organism evidence="2 3">
    <name type="scientific">Saccharothrix espanaensis (strain ATCC 51144 / DSM 44229 / JCM 9112 / NBRC 15066 / NRRL 15764)</name>
    <dbReference type="NCBI Taxonomy" id="1179773"/>
    <lineage>
        <taxon>Bacteria</taxon>
        <taxon>Bacillati</taxon>
        <taxon>Actinomycetota</taxon>
        <taxon>Actinomycetes</taxon>
        <taxon>Pseudonocardiales</taxon>
        <taxon>Pseudonocardiaceae</taxon>
        <taxon>Saccharothrix</taxon>
    </lineage>
</organism>
<dbReference type="KEGG" id="sesp:BN6_66860"/>
<dbReference type="Gene3D" id="2.40.380.10">
    <property type="entry name" value="FomD-like"/>
    <property type="match status" value="1"/>
</dbReference>
<evidence type="ECO:0000313" key="2">
    <source>
        <dbReference type="EMBL" id="CCH33923.1"/>
    </source>
</evidence>
<dbReference type="InterPro" id="IPR007295">
    <property type="entry name" value="DUF402"/>
</dbReference>
<dbReference type="HOGENOM" id="CLU_103760_0_0_11"/>
<protein>
    <recommendedName>
        <fullName evidence="1">DUF402 domain-containing protein</fullName>
    </recommendedName>
</protein>
<accession>K0KBA5</accession>
<evidence type="ECO:0000259" key="1">
    <source>
        <dbReference type="Pfam" id="PF04167"/>
    </source>
</evidence>
<dbReference type="InterPro" id="IPR035930">
    <property type="entry name" value="FomD-like_sf"/>
</dbReference>
<feature type="domain" description="DUF402" evidence="1">
    <location>
        <begin position="150"/>
        <end position="214"/>
    </location>
</feature>